<comment type="caution">
    <text evidence="1">The sequence shown here is derived from an EMBL/GenBank/DDBJ whole genome shotgun (WGS) entry which is preliminary data.</text>
</comment>
<dbReference type="Proteomes" id="UP000575068">
    <property type="component" value="Unassembled WGS sequence"/>
</dbReference>
<reference evidence="1 2" key="1">
    <citation type="submission" date="2020-08" db="EMBL/GenBank/DDBJ databases">
        <title>Genomic Encyclopedia of Type Strains, Phase IV (KMG-IV): sequencing the most valuable type-strain genomes for metagenomic binning, comparative biology and taxonomic classification.</title>
        <authorList>
            <person name="Goeker M."/>
        </authorList>
    </citation>
    <scope>NUCLEOTIDE SEQUENCE [LARGE SCALE GENOMIC DNA]</scope>
    <source>
        <strain evidence="1 2">DSM 7465</strain>
    </source>
</reference>
<dbReference type="AlphaFoldDB" id="A0A840HTK0"/>
<sequence>MANEPSPILPMMTAAQMEALLIAEAGEGEHGQAGLRRMILPAPVALAGTGLDNVEAGLLAKMDERTVFMMGDNPALPKMPGQPKLLDFFKYRFGGLTGRHLTTSAKRALDDGLDEPVVMACLLHDISNGCLIRADHGYWSAQMIAPYVSEDIAWAVQYHQCLRYFADESVGYDYPESYFRFFGRDYVPPDYLRRDAEYARAHRWYMKARQVTLYDIYFFEEEGEEIDPELFKDIIGRHFREPEEGLGFDGSPVAHMWRTMIWPNNFL</sequence>
<evidence type="ECO:0000313" key="1">
    <source>
        <dbReference type="EMBL" id="MBB4640939.1"/>
    </source>
</evidence>
<gene>
    <name evidence="1" type="ORF">HNQ99_001243</name>
</gene>
<evidence type="ECO:0000313" key="2">
    <source>
        <dbReference type="Proteomes" id="UP000575068"/>
    </source>
</evidence>
<dbReference type="RefSeq" id="WP_221232601.1">
    <property type="nucleotide sequence ID" value="NZ_JACHOV010000004.1"/>
</dbReference>
<evidence type="ECO:0008006" key="3">
    <source>
        <dbReference type="Google" id="ProtNLM"/>
    </source>
</evidence>
<dbReference type="SUPFAM" id="SSF109604">
    <property type="entry name" value="HD-domain/PDEase-like"/>
    <property type="match status" value="1"/>
</dbReference>
<protein>
    <recommendedName>
        <fullName evidence="3">HD domain-containing protein</fullName>
    </recommendedName>
</protein>
<keyword evidence="2" id="KW-1185">Reference proteome</keyword>
<name>A0A840HTK0_9SPHN</name>
<dbReference type="Gene3D" id="1.10.3210.10">
    <property type="entry name" value="Hypothetical protein af1432"/>
    <property type="match status" value="1"/>
</dbReference>
<accession>A0A840HTK0</accession>
<proteinExistence type="predicted"/>
<organism evidence="1 2">
    <name type="scientific">Rhizorhapis suberifaciens</name>
    <name type="common">corky root of lettuce</name>
    <dbReference type="NCBI Taxonomy" id="13656"/>
    <lineage>
        <taxon>Bacteria</taxon>
        <taxon>Pseudomonadati</taxon>
        <taxon>Pseudomonadota</taxon>
        <taxon>Alphaproteobacteria</taxon>
        <taxon>Sphingomonadales</taxon>
        <taxon>Sphingomonadaceae</taxon>
        <taxon>Rhizorhapis</taxon>
    </lineage>
</organism>
<dbReference type="EMBL" id="JACHOV010000004">
    <property type="protein sequence ID" value="MBB4640939.1"/>
    <property type="molecule type" value="Genomic_DNA"/>
</dbReference>